<gene>
    <name evidence="1" type="ORF">LCGC14_2066670</name>
</gene>
<proteinExistence type="predicted"/>
<comment type="caution">
    <text evidence="1">The sequence shown here is derived from an EMBL/GenBank/DDBJ whole genome shotgun (WGS) entry which is preliminary data.</text>
</comment>
<accession>A0A0F9EJS8</accession>
<evidence type="ECO:0000313" key="1">
    <source>
        <dbReference type="EMBL" id="KKL74254.1"/>
    </source>
</evidence>
<name>A0A0F9EJS8_9ZZZZ</name>
<protein>
    <submittedName>
        <fullName evidence="1">Uncharacterized protein</fullName>
    </submittedName>
</protein>
<dbReference type="EMBL" id="LAZR01024713">
    <property type="protein sequence ID" value="KKL74254.1"/>
    <property type="molecule type" value="Genomic_DNA"/>
</dbReference>
<reference evidence="1" key="1">
    <citation type="journal article" date="2015" name="Nature">
        <title>Complex archaea that bridge the gap between prokaryotes and eukaryotes.</title>
        <authorList>
            <person name="Spang A."/>
            <person name="Saw J.H."/>
            <person name="Jorgensen S.L."/>
            <person name="Zaremba-Niedzwiedzka K."/>
            <person name="Martijn J."/>
            <person name="Lind A.E."/>
            <person name="van Eijk R."/>
            <person name="Schleper C."/>
            <person name="Guy L."/>
            <person name="Ettema T.J."/>
        </authorList>
    </citation>
    <scope>NUCLEOTIDE SEQUENCE</scope>
</reference>
<dbReference type="AlphaFoldDB" id="A0A0F9EJS8"/>
<feature type="non-terminal residue" evidence="1">
    <location>
        <position position="38"/>
    </location>
</feature>
<organism evidence="1">
    <name type="scientific">marine sediment metagenome</name>
    <dbReference type="NCBI Taxonomy" id="412755"/>
    <lineage>
        <taxon>unclassified sequences</taxon>
        <taxon>metagenomes</taxon>
        <taxon>ecological metagenomes</taxon>
    </lineage>
</organism>
<sequence length="38" mass="4353">MDDFTTDLEPVTSNDIVMVEHDMSPAEQAKYMTEVAKY</sequence>